<reference evidence="1 2" key="1">
    <citation type="submission" date="2016-10" db="EMBL/GenBank/DDBJ databases">
        <authorList>
            <person name="Varghese N."/>
            <person name="Submissions S."/>
        </authorList>
    </citation>
    <scope>NUCLEOTIDE SEQUENCE [LARGE SCALE GENOMIC DNA]</scope>
    <source>
        <strain evidence="2">YIM D21,KCTC 23444,ACCC 10710</strain>
    </source>
</reference>
<evidence type="ECO:0000313" key="1">
    <source>
        <dbReference type="EMBL" id="SFD63491.1"/>
    </source>
</evidence>
<dbReference type="RefSeq" id="WP_262504485.1">
    <property type="nucleotide sequence ID" value="NZ_FOMS01000002.1"/>
</dbReference>
<keyword evidence="2" id="KW-1185">Reference proteome</keyword>
<protein>
    <submittedName>
        <fullName evidence="1">Uncharacterized protein</fullName>
    </submittedName>
</protein>
<sequence length="41" mass="4642">MGGFEIHKAGGPYYPNHPFFKMVLKKVLRVVRLTPLGITPM</sequence>
<name>A0A1I1TXX7_9RHOB</name>
<dbReference type="Proteomes" id="UP000325289">
    <property type="component" value="Unassembled WGS sequence"/>
</dbReference>
<organism evidence="1 2">
    <name type="scientific">Roseivivax sediminis</name>
    <dbReference type="NCBI Taxonomy" id="936889"/>
    <lineage>
        <taxon>Bacteria</taxon>
        <taxon>Pseudomonadati</taxon>
        <taxon>Pseudomonadota</taxon>
        <taxon>Alphaproteobacteria</taxon>
        <taxon>Rhodobacterales</taxon>
        <taxon>Roseobacteraceae</taxon>
        <taxon>Roseivivax</taxon>
    </lineage>
</organism>
<accession>A0A1I1TXX7</accession>
<evidence type="ECO:0000313" key="2">
    <source>
        <dbReference type="Proteomes" id="UP000325289"/>
    </source>
</evidence>
<proteinExistence type="predicted"/>
<dbReference type="AlphaFoldDB" id="A0A1I1TXX7"/>
<dbReference type="EMBL" id="FOMS01000002">
    <property type="protein sequence ID" value="SFD63491.1"/>
    <property type="molecule type" value="Genomic_DNA"/>
</dbReference>
<gene>
    <name evidence="1" type="ORF">SAMN04515678_10241</name>
</gene>